<dbReference type="InterPro" id="IPR029063">
    <property type="entry name" value="SAM-dependent_MTases_sf"/>
</dbReference>
<protein>
    <submittedName>
        <fullName evidence="7">O-methyltransferase</fullName>
    </submittedName>
</protein>
<evidence type="ECO:0000259" key="6">
    <source>
        <dbReference type="Pfam" id="PF08100"/>
    </source>
</evidence>
<sequence length="345" mass="36449">MTASQNPSDGHAASPAEVVQQLVLSAWVSQGIAAAADLGVADALAAGPLSIDELAGRVGADADALGRLLRALIGTGIFAHGDDGRYELNPAADVLRSDAPVSIAAMARFVGSRQHREHWSLLTEAIRSGRSLVPQQRGKSFFDYLGDEPEFAQIFNDAMTGLSGASIGPVVAAYDFTGYRTIVDVGGGHGRLLAAILNAAPDAEGVLYDLPEVVAGAPGLLRENQVSERVRLAEGSFFDGVPAGGDAYVLKHIIHDWDDAQAVRILRNVRSAAAPGTAVLLIEGVVPEGEGGPIVKWVDLEMLVINDGRERTESQYRRLFEESGFRMVGVVDTASRFSVIEARAV</sequence>
<reference evidence="7 8" key="1">
    <citation type="submission" date="2015-03" db="EMBL/GenBank/DDBJ databases">
        <authorList>
            <person name="Murphy D."/>
        </authorList>
    </citation>
    <scope>NUCLEOTIDE SEQUENCE [LARGE SCALE GENOMIC DNA]</scope>
    <source>
        <strain evidence="7 8">DSM 44277</strain>
    </source>
</reference>
<evidence type="ECO:0000256" key="1">
    <source>
        <dbReference type="ARBA" id="ARBA00022603"/>
    </source>
</evidence>
<dbReference type="CDD" id="cd02440">
    <property type="entry name" value="AdoMet_MTases"/>
    <property type="match status" value="1"/>
</dbReference>
<keyword evidence="3" id="KW-0949">S-adenosyl-L-methionine</keyword>
<evidence type="ECO:0000256" key="4">
    <source>
        <dbReference type="PIRSR" id="PIRSR005739-1"/>
    </source>
</evidence>
<dbReference type="Pfam" id="PF00891">
    <property type="entry name" value="Methyltransf_2"/>
    <property type="match status" value="1"/>
</dbReference>
<dbReference type="InterPro" id="IPR001077">
    <property type="entry name" value="COMT_C"/>
</dbReference>
<evidence type="ECO:0000256" key="3">
    <source>
        <dbReference type="ARBA" id="ARBA00022691"/>
    </source>
</evidence>
<dbReference type="Pfam" id="PF08100">
    <property type="entry name" value="Dimerisation"/>
    <property type="match status" value="1"/>
</dbReference>
<feature type="domain" description="O-methyltransferase dimerisation" evidence="6">
    <location>
        <begin position="21"/>
        <end position="95"/>
    </location>
</feature>
<dbReference type="EMBL" id="CSTD01000004">
    <property type="protein sequence ID" value="CPR12393.1"/>
    <property type="molecule type" value="Genomic_DNA"/>
</dbReference>
<name>A0A0U0WC84_MYCBE</name>
<dbReference type="AlphaFoldDB" id="A0A0U0WC84"/>
<dbReference type="InterPro" id="IPR012967">
    <property type="entry name" value="COMT_dimerisation"/>
</dbReference>
<dbReference type="PIRSF" id="PIRSF005739">
    <property type="entry name" value="O-mtase"/>
    <property type="match status" value="1"/>
</dbReference>
<dbReference type="InterPro" id="IPR016461">
    <property type="entry name" value="COMT-like"/>
</dbReference>
<dbReference type="RefSeq" id="WP_245836767.1">
    <property type="nucleotide sequence ID" value="NZ_CSTD01000004.1"/>
</dbReference>
<dbReference type="SUPFAM" id="SSF53335">
    <property type="entry name" value="S-adenosyl-L-methionine-dependent methyltransferases"/>
    <property type="match status" value="1"/>
</dbReference>
<dbReference type="InterPro" id="IPR036390">
    <property type="entry name" value="WH_DNA-bd_sf"/>
</dbReference>
<evidence type="ECO:0000313" key="7">
    <source>
        <dbReference type="EMBL" id="CPR12393.1"/>
    </source>
</evidence>
<evidence type="ECO:0000313" key="8">
    <source>
        <dbReference type="Proteomes" id="UP000198875"/>
    </source>
</evidence>
<dbReference type="GO" id="GO:0046983">
    <property type="term" value="F:protein dimerization activity"/>
    <property type="evidence" value="ECO:0007669"/>
    <property type="project" value="InterPro"/>
</dbReference>
<dbReference type="PANTHER" id="PTHR43712:SF2">
    <property type="entry name" value="O-METHYLTRANSFERASE CICE"/>
    <property type="match status" value="1"/>
</dbReference>
<dbReference type="Gene3D" id="1.10.10.10">
    <property type="entry name" value="Winged helix-like DNA-binding domain superfamily/Winged helix DNA-binding domain"/>
    <property type="match status" value="1"/>
</dbReference>
<organism evidence="7 8">
    <name type="scientific">Mycobacterium bohemicum DSM 44277</name>
    <dbReference type="NCBI Taxonomy" id="1236609"/>
    <lineage>
        <taxon>Bacteria</taxon>
        <taxon>Bacillati</taxon>
        <taxon>Actinomycetota</taxon>
        <taxon>Actinomycetes</taxon>
        <taxon>Mycobacteriales</taxon>
        <taxon>Mycobacteriaceae</taxon>
        <taxon>Mycobacterium</taxon>
    </lineage>
</organism>
<accession>A0A0U0WC84</accession>
<evidence type="ECO:0000256" key="2">
    <source>
        <dbReference type="ARBA" id="ARBA00022679"/>
    </source>
</evidence>
<dbReference type="GO" id="GO:0032259">
    <property type="term" value="P:methylation"/>
    <property type="evidence" value="ECO:0007669"/>
    <property type="project" value="UniProtKB-KW"/>
</dbReference>
<feature type="active site" description="Proton acceptor" evidence="4">
    <location>
        <position position="255"/>
    </location>
</feature>
<dbReference type="Gene3D" id="3.40.50.150">
    <property type="entry name" value="Vaccinia Virus protein VP39"/>
    <property type="match status" value="1"/>
</dbReference>
<feature type="domain" description="O-methyltransferase C-terminal" evidence="5">
    <location>
        <begin position="119"/>
        <end position="326"/>
    </location>
</feature>
<keyword evidence="1 7" id="KW-0489">Methyltransferase</keyword>
<dbReference type="Proteomes" id="UP000198875">
    <property type="component" value="Unassembled WGS sequence"/>
</dbReference>
<keyword evidence="2 7" id="KW-0808">Transferase</keyword>
<dbReference type="GO" id="GO:0008171">
    <property type="term" value="F:O-methyltransferase activity"/>
    <property type="evidence" value="ECO:0007669"/>
    <property type="project" value="InterPro"/>
</dbReference>
<proteinExistence type="predicted"/>
<dbReference type="PROSITE" id="PS51683">
    <property type="entry name" value="SAM_OMT_II"/>
    <property type="match status" value="1"/>
</dbReference>
<dbReference type="InterPro" id="IPR036388">
    <property type="entry name" value="WH-like_DNA-bd_sf"/>
</dbReference>
<dbReference type="SUPFAM" id="SSF46785">
    <property type="entry name" value="Winged helix' DNA-binding domain"/>
    <property type="match status" value="1"/>
</dbReference>
<gene>
    <name evidence="7" type="ORF">BN971_03691</name>
</gene>
<dbReference type="PANTHER" id="PTHR43712">
    <property type="entry name" value="PUTATIVE (AFU_ORTHOLOGUE AFUA_4G14580)-RELATED"/>
    <property type="match status" value="1"/>
</dbReference>
<evidence type="ECO:0000259" key="5">
    <source>
        <dbReference type="Pfam" id="PF00891"/>
    </source>
</evidence>